<evidence type="ECO:0000313" key="16">
    <source>
        <dbReference type="Proteomes" id="UP000663720"/>
    </source>
</evidence>
<evidence type="ECO:0000256" key="13">
    <source>
        <dbReference type="SAM" id="Phobius"/>
    </source>
</evidence>
<feature type="transmembrane region" description="Helical" evidence="13">
    <location>
        <begin position="354"/>
        <end position="377"/>
    </location>
</feature>
<evidence type="ECO:0000256" key="3">
    <source>
        <dbReference type="ARBA" id="ARBA00012438"/>
    </source>
</evidence>
<dbReference type="SMART" id="SM00065">
    <property type="entry name" value="GAF"/>
    <property type="match status" value="1"/>
</dbReference>
<keyword evidence="5" id="KW-0808">Transferase</keyword>
<keyword evidence="11" id="KW-0131">Cell cycle</keyword>
<keyword evidence="6" id="KW-0547">Nucleotide-binding</keyword>
<dbReference type="Gene3D" id="3.30.565.10">
    <property type="entry name" value="Histidine kinase-like ATPase, C-terminal domain"/>
    <property type="match status" value="1"/>
</dbReference>
<dbReference type="InterPro" id="IPR036097">
    <property type="entry name" value="HisK_dim/P_sf"/>
</dbReference>
<dbReference type="Pfam" id="PF00512">
    <property type="entry name" value="HisKA"/>
    <property type="match status" value="1"/>
</dbReference>
<dbReference type="PANTHER" id="PTHR43711:SF26">
    <property type="entry name" value="SENSOR HISTIDINE KINASE RCSC"/>
    <property type="match status" value="1"/>
</dbReference>
<proteinExistence type="predicted"/>
<dbReference type="PRINTS" id="PR00344">
    <property type="entry name" value="BCTRLSENSOR"/>
</dbReference>
<dbReference type="RefSeq" id="WP_207689718.1">
    <property type="nucleotide sequence ID" value="NZ_CP061799.1"/>
</dbReference>
<evidence type="ECO:0000256" key="8">
    <source>
        <dbReference type="ARBA" id="ARBA00022840"/>
    </source>
</evidence>
<accession>A0A975GJY5</accession>
<dbReference type="PANTHER" id="PTHR43711">
    <property type="entry name" value="TWO-COMPONENT HISTIDINE KINASE"/>
    <property type="match status" value="1"/>
</dbReference>
<evidence type="ECO:0000256" key="11">
    <source>
        <dbReference type="ARBA" id="ARBA00023306"/>
    </source>
</evidence>
<dbReference type="SUPFAM" id="SSF47384">
    <property type="entry name" value="Homodimeric domain of signal transducing histidine kinase"/>
    <property type="match status" value="1"/>
</dbReference>
<comment type="catalytic activity">
    <reaction evidence="1">
        <text>ATP + protein L-histidine = ADP + protein N-phospho-L-histidine.</text>
        <dbReference type="EC" id="2.7.13.3"/>
    </reaction>
</comment>
<dbReference type="Pfam" id="PF02518">
    <property type="entry name" value="HATPase_c"/>
    <property type="match status" value="1"/>
</dbReference>
<dbReference type="Pfam" id="PF07695">
    <property type="entry name" value="7TMR-DISM_7TM"/>
    <property type="match status" value="1"/>
</dbReference>
<dbReference type="PROSITE" id="PS50109">
    <property type="entry name" value="HIS_KIN"/>
    <property type="match status" value="1"/>
</dbReference>
<feature type="transmembrane region" description="Helical" evidence="13">
    <location>
        <begin position="203"/>
        <end position="222"/>
    </location>
</feature>
<evidence type="ECO:0000256" key="1">
    <source>
        <dbReference type="ARBA" id="ARBA00000085"/>
    </source>
</evidence>
<dbReference type="EMBL" id="CP061799">
    <property type="protein sequence ID" value="QTA83940.1"/>
    <property type="molecule type" value="Genomic_DNA"/>
</dbReference>
<dbReference type="InterPro" id="IPR011623">
    <property type="entry name" value="7TMR_DISM_rcpt_extracell_dom1"/>
</dbReference>
<evidence type="ECO:0000256" key="10">
    <source>
        <dbReference type="ARBA" id="ARBA00023136"/>
    </source>
</evidence>
<evidence type="ECO:0000313" key="15">
    <source>
        <dbReference type="EMBL" id="QTA83940.1"/>
    </source>
</evidence>
<dbReference type="InterPro" id="IPR003661">
    <property type="entry name" value="HisK_dim/P_dom"/>
</dbReference>
<dbReference type="GO" id="GO:0016020">
    <property type="term" value="C:membrane"/>
    <property type="evidence" value="ECO:0007669"/>
    <property type="project" value="UniProtKB-SubCell"/>
</dbReference>
<dbReference type="InterPro" id="IPR036890">
    <property type="entry name" value="HATPase_C_sf"/>
</dbReference>
<dbReference type="SMART" id="SM00388">
    <property type="entry name" value="HisKA"/>
    <property type="match status" value="1"/>
</dbReference>
<dbReference type="InterPro" id="IPR004358">
    <property type="entry name" value="Sig_transdc_His_kin-like_C"/>
</dbReference>
<dbReference type="Proteomes" id="UP000663720">
    <property type="component" value="Chromosome"/>
</dbReference>
<evidence type="ECO:0000256" key="4">
    <source>
        <dbReference type="ARBA" id="ARBA00022553"/>
    </source>
</evidence>
<name>A0A975GJY5_9BACT</name>
<feature type="transmembrane region" description="Helical" evidence="13">
    <location>
        <begin position="266"/>
        <end position="290"/>
    </location>
</feature>
<dbReference type="CDD" id="cd16922">
    <property type="entry name" value="HATPase_EvgS-ArcB-TorS-like"/>
    <property type="match status" value="1"/>
</dbReference>
<organism evidence="15 16">
    <name type="scientific">Desulfonema limicola</name>
    <dbReference type="NCBI Taxonomy" id="45656"/>
    <lineage>
        <taxon>Bacteria</taxon>
        <taxon>Pseudomonadati</taxon>
        <taxon>Thermodesulfobacteriota</taxon>
        <taxon>Desulfobacteria</taxon>
        <taxon>Desulfobacterales</taxon>
        <taxon>Desulfococcaceae</taxon>
        <taxon>Desulfonema</taxon>
    </lineage>
</organism>
<keyword evidence="12" id="KW-0175">Coiled coil</keyword>
<gene>
    <name evidence="15" type="ORF">dnl_63660</name>
</gene>
<dbReference type="InterPro" id="IPR050736">
    <property type="entry name" value="Sensor_HK_Regulatory"/>
</dbReference>
<dbReference type="InterPro" id="IPR011622">
    <property type="entry name" value="7TMR_DISM_rcpt_extracell_dom2"/>
</dbReference>
<feature type="coiled-coil region" evidence="12">
    <location>
        <begin position="404"/>
        <end position="460"/>
    </location>
</feature>
<keyword evidence="16" id="KW-1185">Reference proteome</keyword>
<dbReference type="SMART" id="SM00387">
    <property type="entry name" value="HATPase_c"/>
    <property type="match status" value="1"/>
</dbReference>
<dbReference type="SUPFAM" id="SSF55874">
    <property type="entry name" value="ATPase domain of HSP90 chaperone/DNA topoisomerase II/histidine kinase"/>
    <property type="match status" value="1"/>
</dbReference>
<evidence type="ECO:0000256" key="7">
    <source>
        <dbReference type="ARBA" id="ARBA00022777"/>
    </source>
</evidence>
<dbReference type="SUPFAM" id="SSF55781">
    <property type="entry name" value="GAF domain-like"/>
    <property type="match status" value="1"/>
</dbReference>
<dbReference type="Gene3D" id="1.10.287.130">
    <property type="match status" value="1"/>
</dbReference>
<dbReference type="Gene3D" id="3.30.450.40">
    <property type="match status" value="1"/>
</dbReference>
<dbReference type="InterPro" id="IPR003594">
    <property type="entry name" value="HATPase_dom"/>
</dbReference>
<sequence length="877" mass="99141">MALTLRYFITTAVIIITLFLYPVSCSPAFGDQTVQARLILDKNTSRYTLGLYIEYLEDKTGRLPFNEIKDLYAENRFSAGSKDVLNFGFSDSVYWLRLTLVYPDQQVPEQDWLIELAYPLIDMAQLYIPVYENEFKTISLGDTLPFHDREIMYKNLVFPIKTKAGQTLGIYLRIQSQSSVQIPLTLWTPKAFAEKLTREQLGLGLYFGMMLIMIFYNIFLLVTVKDKNYLFYIFYISSYTLFQASLNGLAYEYLWPEYPWWANRAVPFFMGIGGLWVSCFSSSFLCAGIYAPRLNKALIMVIAGGFITAVLSMTVRYGISIKIATAFSIFCSVTTLAAGLVCQIRGYRPARFFLTAWFIFLIGIIVYSLKTFGIFPANFITNYSIQIGSVMEVILLSLALADRINMERKEKLKIRQEALEANEQAFKNLEKANIIKLEYNEKLEKNIQQKISGYEKIRKNQEKKSGCLVSLNEISLDIISKLDLDELLNNIVSRAGKLTGCDHGFIYLMNESRTVLECTTGTGMFSGLTGNKIEYGKGLAGRIWETGNSMIINDYSTWSNRLPSSEFDIFKAVMGVPLISNQMISGVIGFTSFDKSREFEQEDLELLDRFARLASVALENARLYTAVHKAQEAAESANRAKSTFLANMSHELRTPLNAIIGYSEMLSEDARDMEKTGYAQDLEKIHMSGHHLLGLISEILDLSKIEAGKMAFCPEEFEIIPVINEIINTVQPLAHKNQNTLKLNYTDQKAKIYTDLTKFRQIILNLLTNACKFTENGRVELGIANTTQEGQPWFDFIIKDTGIGMNEEQLTKLFQPFSQAEDSTTRKYGGTGLGLAISKKFCDMMGGDIKAESGFGRGSVFTLSLPEKITPAKQNEN</sequence>
<comment type="subcellular location">
    <subcellularLocation>
        <location evidence="2">Membrane</location>
    </subcellularLocation>
</comment>
<evidence type="ECO:0000256" key="5">
    <source>
        <dbReference type="ARBA" id="ARBA00022679"/>
    </source>
</evidence>
<dbReference type="EC" id="2.7.13.3" evidence="3"/>
<feature type="transmembrane region" description="Helical" evidence="13">
    <location>
        <begin position="297"/>
        <end position="317"/>
    </location>
</feature>
<feature type="transmembrane region" description="Helical" evidence="13">
    <location>
        <begin position="229"/>
        <end position="246"/>
    </location>
</feature>
<dbReference type="Pfam" id="PF13185">
    <property type="entry name" value="GAF_2"/>
    <property type="match status" value="1"/>
</dbReference>
<keyword evidence="4" id="KW-0597">Phosphoprotein</keyword>
<evidence type="ECO:0000256" key="12">
    <source>
        <dbReference type="SAM" id="Coils"/>
    </source>
</evidence>
<evidence type="ECO:0000259" key="14">
    <source>
        <dbReference type="PROSITE" id="PS50109"/>
    </source>
</evidence>
<dbReference type="GO" id="GO:0005524">
    <property type="term" value="F:ATP binding"/>
    <property type="evidence" value="ECO:0007669"/>
    <property type="project" value="UniProtKB-KW"/>
</dbReference>
<dbReference type="InterPro" id="IPR029016">
    <property type="entry name" value="GAF-like_dom_sf"/>
</dbReference>
<dbReference type="FunFam" id="3.30.565.10:FF:000010">
    <property type="entry name" value="Sensor histidine kinase RcsC"/>
    <property type="match status" value="1"/>
</dbReference>
<dbReference type="AlphaFoldDB" id="A0A975GJY5"/>
<dbReference type="KEGG" id="dli:dnl_63660"/>
<keyword evidence="10 13" id="KW-0472">Membrane</keyword>
<dbReference type="FunFam" id="1.10.287.130:FF:000038">
    <property type="entry name" value="Sensory transduction histidine kinase"/>
    <property type="match status" value="1"/>
</dbReference>
<dbReference type="InterPro" id="IPR005467">
    <property type="entry name" value="His_kinase_dom"/>
</dbReference>
<keyword evidence="8" id="KW-0067">ATP-binding</keyword>
<keyword evidence="9" id="KW-0902">Two-component regulatory system</keyword>
<evidence type="ECO:0000256" key="6">
    <source>
        <dbReference type="ARBA" id="ARBA00022741"/>
    </source>
</evidence>
<evidence type="ECO:0000256" key="9">
    <source>
        <dbReference type="ARBA" id="ARBA00023012"/>
    </source>
</evidence>
<dbReference type="InterPro" id="IPR003018">
    <property type="entry name" value="GAF"/>
</dbReference>
<reference evidence="15" key="1">
    <citation type="journal article" date="2021" name="Microb. Physiol.">
        <title>Proteogenomic Insights into the Physiology of Marine, Sulfate-Reducing, Filamentous Desulfonema limicola and Desulfonema magnum.</title>
        <authorList>
            <person name="Schnaars V."/>
            <person name="Wohlbrand L."/>
            <person name="Scheve S."/>
            <person name="Hinrichs C."/>
            <person name="Reinhardt R."/>
            <person name="Rabus R."/>
        </authorList>
    </citation>
    <scope>NUCLEOTIDE SEQUENCE</scope>
    <source>
        <strain evidence="15">5ac10</strain>
    </source>
</reference>
<feature type="transmembrane region" description="Helical" evidence="13">
    <location>
        <begin position="323"/>
        <end position="342"/>
    </location>
</feature>
<dbReference type="GO" id="GO:0000155">
    <property type="term" value="F:phosphorelay sensor kinase activity"/>
    <property type="evidence" value="ECO:0007669"/>
    <property type="project" value="InterPro"/>
</dbReference>
<feature type="domain" description="Histidine kinase" evidence="14">
    <location>
        <begin position="647"/>
        <end position="869"/>
    </location>
</feature>
<protein>
    <recommendedName>
        <fullName evidence="3">histidine kinase</fullName>
        <ecNumber evidence="3">2.7.13.3</ecNumber>
    </recommendedName>
</protein>
<keyword evidence="13" id="KW-0812">Transmembrane</keyword>
<dbReference type="Pfam" id="PF07696">
    <property type="entry name" value="7TMR-DISMED2"/>
    <property type="match status" value="1"/>
</dbReference>
<keyword evidence="7 15" id="KW-0418">Kinase</keyword>
<dbReference type="Gene3D" id="2.60.40.2380">
    <property type="match status" value="1"/>
</dbReference>
<dbReference type="CDD" id="cd00082">
    <property type="entry name" value="HisKA"/>
    <property type="match status" value="1"/>
</dbReference>
<evidence type="ECO:0000256" key="2">
    <source>
        <dbReference type="ARBA" id="ARBA00004370"/>
    </source>
</evidence>
<keyword evidence="13" id="KW-1133">Transmembrane helix</keyword>